<evidence type="ECO:0000256" key="3">
    <source>
        <dbReference type="ARBA" id="ARBA00022692"/>
    </source>
</evidence>
<dbReference type="InterPro" id="IPR011701">
    <property type="entry name" value="MFS"/>
</dbReference>
<dbReference type="OrthoDB" id="10041747at2759"/>
<evidence type="ECO:0000256" key="4">
    <source>
        <dbReference type="ARBA" id="ARBA00022989"/>
    </source>
</evidence>
<organism evidence="8 9">
    <name type="scientific">Paramuricea clavata</name>
    <name type="common">Red gorgonian</name>
    <name type="synonym">Violescent sea-whip</name>
    <dbReference type="NCBI Taxonomy" id="317549"/>
    <lineage>
        <taxon>Eukaryota</taxon>
        <taxon>Metazoa</taxon>
        <taxon>Cnidaria</taxon>
        <taxon>Anthozoa</taxon>
        <taxon>Octocorallia</taxon>
        <taxon>Malacalcyonacea</taxon>
        <taxon>Plexauridae</taxon>
        <taxon>Paramuricea</taxon>
    </lineage>
</organism>
<evidence type="ECO:0000256" key="5">
    <source>
        <dbReference type="ARBA" id="ARBA00023136"/>
    </source>
</evidence>
<dbReference type="Gene3D" id="1.20.1250.20">
    <property type="entry name" value="MFS general substrate transporter like domains"/>
    <property type="match status" value="1"/>
</dbReference>
<dbReference type="InterPro" id="IPR020846">
    <property type="entry name" value="MFS_dom"/>
</dbReference>
<keyword evidence="9" id="KW-1185">Reference proteome</keyword>
<name>A0A6S7GIB0_PARCT</name>
<feature type="transmembrane region" description="Helical" evidence="7">
    <location>
        <begin position="99"/>
        <end position="117"/>
    </location>
</feature>
<dbReference type="Pfam" id="PF07690">
    <property type="entry name" value="MFS_1"/>
    <property type="match status" value="1"/>
</dbReference>
<evidence type="ECO:0000256" key="1">
    <source>
        <dbReference type="ARBA" id="ARBA00004141"/>
    </source>
</evidence>
<dbReference type="PANTHER" id="PTHR23504:SF15">
    <property type="entry name" value="MAJOR FACILITATOR SUPERFAMILY (MFS) PROFILE DOMAIN-CONTAINING PROTEIN"/>
    <property type="match status" value="1"/>
</dbReference>
<gene>
    <name evidence="8" type="ORF">PACLA_8A014139</name>
</gene>
<evidence type="ECO:0000313" key="8">
    <source>
        <dbReference type="EMBL" id="CAB3989262.1"/>
    </source>
</evidence>
<dbReference type="SUPFAM" id="SSF103473">
    <property type="entry name" value="MFS general substrate transporter"/>
    <property type="match status" value="1"/>
</dbReference>
<dbReference type="AlphaFoldDB" id="A0A6S7GIB0"/>
<sequence length="425" mass="46337">MSCGVVQWLSVKLFSVIRPKGSTPLPTGVIIALFVSMFGNAIAMQMLFAFLPDMVKSFGIADEDAGYYVGMLASAVFLGRFISSYFWGWLSDKVGRRQVLLWCTFLLCITTLTFGFAKSFEVALVIRFITGLLAGIAGTVKASLAEVCNDSNQALGMSVIVTAWNSGLIIGPAVGGYLANPVEKYSVFKGSSFFENFAYLFPCLVNAAICFFSLLLVFFIFPETLASKRKTKDKEIPVSIINPETEIRKTPQASPSSNRQRSTSKTSQNDLPNGCQSGQQDEDSTIQKSLPKTEEMLLLSGSVSFLPEIHLQSYPGSMEKNDGAKEEPYVPPVGKAKPGVLRKTYKSMKQSKLAKLCRNKDVRNCVGLYTVFSFAAVAEHEIYSVWAATGKEYGGLDFSTDDLGFTLTLVGIGCAISNCIIFPQS</sequence>
<dbReference type="InterPro" id="IPR036259">
    <property type="entry name" value="MFS_trans_sf"/>
</dbReference>
<evidence type="ECO:0000256" key="2">
    <source>
        <dbReference type="ARBA" id="ARBA00022448"/>
    </source>
</evidence>
<keyword evidence="5 7" id="KW-0472">Membrane</keyword>
<accession>A0A6S7GIB0</accession>
<dbReference type="EMBL" id="CACRXK020001453">
    <property type="protein sequence ID" value="CAB3989262.1"/>
    <property type="molecule type" value="Genomic_DNA"/>
</dbReference>
<keyword evidence="4 7" id="KW-1133">Transmembrane helix</keyword>
<feature type="region of interest" description="Disordered" evidence="6">
    <location>
        <begin position="242"/>
        <end position="286"/>
    </location>
</feature>
<feature type="transmembrane region" description="Helical" evidence="7">
    <location>
        <begin position="199"/>
        <end position="221"/>
    </location>
</feature>
<proteinExistence type="predicted"/>
<feature type="transmembrane region" description="Helical" evidence="7">
    <location>
        <begin position="65"/>
        <end position="87"/>
    </location>
</feature>
<keyword evidence="3 7" id="KW-0812">Transmembrane</keyword>
<feature type="transmembrane region" description="Helical" evidence="7">
    <location>
        <begin position="154"/>
        <end position="179"/>
    </location>
</feature>
<evidence type="ECO:0000313" key="9">
    <source>
        <dbReference type="Proteomes" id="UP001152795"/>
    </source>
</evidence>
<dbReference type="PROSITE" id="PS50850">
    <property type="entry name" value="MFS"/>
    <property type="match status" value="1"/>
</dbReference>
<comment type="caution">
    <text evidence="8">The sequence shown here is derived from an EMBL/GenBank/DDBJ whole genome shotgun (WGS) entry which is preliminary data.</text>
</comment>
<evidence type="ECO:0000256" key="7">
    <source>
        <dbReference type="SAM" id="Phobius"/>
    </source>
</evidence>
<reference evidence="8" key="1">
    <citation type="submission" date="2020-04" db="EMBL/GenBank/DDBJ databases">
        <authorList>
            <person name="Alioto T."/>
            <person name="Alioto T."/>
            <person name="Gomez Garrido J."/>
        </authorList>
    </citation>
    <scope>NUCLEOTIDE SEQUENCE</scope>
    <source>
        <strain evidence="8">A484AB</strain>
    </source>
</reference>
<protein>
    <submittedName>
        <fullName evidence="8">ZINC INDUCED FACILITATOR-LIKE 1-like isoform X1</fullName>
    </submittedName>
</protein>
<dbReference type="GO" id="GO:0022857">
    <property type="term" value="F:transmembrane transporter activity"/>
    <property type="evidence" value="ECO:0007669"/>
    <property type="project" value="InterPro"/>
</dbReference>
<feature type="transmembrane region" description="Helical" evidence="7">
    <location>
        <begin position="365"/>
        <end position="383"/>
    </location>
</feature>
<dbReference type="GO" id="GO:0016020">
    <property type="term" value="C:membrane"/>
    <property type="evidence" value="ECO:0007669"/>
    <property type="project" value="UniProtKB-SubCell"/>
</dbReference>
<dbReference type="Proteomes" id="UP001152795">
    <property type="component" value="Unassembled WGS sequence"/>
</dbReference>
<keyword evidence="2" id="KW-0813">Transport</keyword>
<feature type="transmembrane region" description="Helical" evidence="7">
    <location>
        <begin position="123"/>
        <end position="142"/>
    </location>
</feature>
<feature type="compositionally biased region" description="Polar residues" evidence="6">
    <location>
        <begin position="251"/>
        <end position="279"/>
    </location>
</feature>
<feature type="transmembrane region" description="Helical" evidence="7">
    <location>
        <begin position="403"/>
        <end position="422"/>
    </location>
</feature>
<dbReference type="PANTHER" id="PTHR23504">
    <property type="entry name" value="MAJOR FACILITATOR SUPERFAMILY DOMAIN-CONTAINING PROTEIN 10"/>
    <property type="match status" value="1"/>
</dbReference>
<comment type="subcellular location">
    <subcellularLocation>
        <location evidence="1">Membrane</location>
        <topology evidence="1">Multi-pass membrane protein</topology>
    </subcellularLocation>
</comment>
<feature type="transmembrane region" description="Helical" evidence="7">
    <location>
        <begin position="28"/>
        <end position="50"/>
    </location>
</feature>
<evidence type="ECO:0000256" key="6">
    <source>
        <dbReference type="SAM" id="MobiDB-lite"/>
    </source>
</evidence>